<dbReference type="GO" id="GO:0046394">
    <property type="term" value="P:carboxylic acid biosynthetic process"/>
    <property type="evidence" value="ECO:0007669"/>
    <property type="project" value="UniProtKB-ARBA"/>
</dbReference>
<dbReference type="FunFam" id="3.40.309.10:FF:000012">
    <property type="entry name" value="Betaine aldehyde dehydrogenase"/>
    <property type="match status" value="1"/>
</dbReference>
<dbReference type="EC" id="1.2.1.3" evidence="3"/>
<proteinExistence type="inferred from homology"/>
<dbReference type="InterPro" id="IPR016161">
    <property type="entry name" value="Ald_DH/histidinol_DH"/>
</dbReference>
<comment type="catalytic activity">
    <reaction evidence="4">
        <text>an aldehyde + NAD(+) + H2O = a carboxylate + NADH + 2 H(+)</text>
        <dbReference type="Rhea" id="RHEA:16185"/>
        <dbReference type="ChEBI" id="CHEBI:15377"/>
        <dbReference type="ChEBI" id="CHEBI:15378"/>
        <dbReference type="ChEBI" id="CHEBI:17478"/>
        <dbReference type="ChEBI" id="CHEBI:29067"/>
        <dbReference type="ChEBI" id="CHEBI:57540"/>
        <dbReference type="ChEBI" id="CHEBI:57945"/>
        <dbReference type="EC" id="1.2.1.3"/>
    </reaction>
</comment>
<comment type="similarity">
    <text evidence="1 6">Belongs to the aldehyde dehydrogenase family.</text>
</comment>
<dbReference type="EMBL" id="LT854255">
    <property type="protein sequence ID" value="SMR49151.1"/>
    <property type="molecule type" value="Genomic_DNA"/>
</dbReference>
<protein>
    <recommendedName>
        <fullName evidence="3">aldehyde dehydrogenase (NAD(+))</fullName>
        <ecNumber evidence="3">1.2.1.3</ecNumber>
    </recommendedName>
</protein>
<dbReference type="InterPro" id="IPR016163">
    <property type="entry name" value="Ald_DH_C"/>
</dbReference>
<evidence type="ECO:0000313" key="9">
    <source>
        <dbReference type="Proteomes" id="UP000245764"/>
    </source>
</evidence>
<sequence>MCLDGRKEERKVKLSVGKHLKLCVLIIRITSTGNPALHRMRQSQSQRLIGAFRLARPGVAQQPRHFSTRTHNSSKIAAHLREPLTKGCRPNLCYQPFSSTARMSTLSLKLPNGQQYEQPLGLFINNEFVEGRGEKFDVLDPALDKKILTLAGASPDDVDNAVKAAREAFETGPWADFTGKDRSNILWKLARILKREEKLLAAIDAYDLGKPFEATLAGDLDETVNVFEYYAGWADKIDGKTIDTSPDKLAYTVQEPLGVCAQIIPWNFPIMMLAWKVAPALACGNVVVLKPAEQTPLSAMYFCTLIKEAGFPPGVVNIIPGLGNITGKALAEHMDVDKIAFTGSTATGKSIMRSAAANLKNITLECGGKSPLIVFEDAELKNAVQWAHGGIMDNSGQVCTSTSRIYVHEKVYDDFLKTFVEFTEKNSTVGAPFDEGATHGPQVSKAQYDKVLQYLEKGKSEGAKVLTGGAKVDRDGYFVQPTVFVDAKEGSQIIKEEIFGPVVTISKFSSDAEAIAMANDTEYGLAAALFTEKISRAHKVARKLKAGMVWINSSGDSHYGIPFGGAKSSGIGRELGSYALDAYTQTKAIHVNLAV</sequence>
<evidence type="ECO:0000313" key="8">
    <source>
        <dbReference type="EMBL" id="SMR49151.1"/>
    </source>
</evidence>
<dbReference type="PANTHER" id="PTHR11699">
    <property type="entry name" value="ALDEHYDE DEHYDROGENASE-RELATED"/>
    <property type="match status" value="1"/>
</dbReference>
<dbReference type="FunFam" id="3.40.605.10:FF:000026">
    <property type="entry name" value="Aldehyde dehydrogenase, putative"/>
    <property type="match status" value="1"/>
</dbReference>
<dbReference type="InterPro" id="IPR029510">
    <property type="entry name" value="Ald_DH_CS_GLU"/>
</dbReference>
<dbReference type="Pfam" id="PF00171">
    <property type="entry name" value="Aldedh"/>
    <property type="match status" value="1"/>
</dbReference>
<evidence type="ECO:0000256" key="2">
    <source>
        <dbReference type="ARBA" id="ARBA00023002"/>
    </source>
</evidence>
<evidence type="ECO:0000256" key="4">
    <source>
        <dbReference type="ARBA" id="ARBA00049194"/>
    </source>
</evidence>
<evidence type="ECO:0000256" key="1">
    <source>
        <dbReference type="ARBA" id="ARBA00009986"/>
    </source>
</evidence>
<gene>
    <name evidence="8" type="ORF">ZT1E4_G4543</name>
</gene>
<reference evidence="9" key="1">
    <citation type="submission" date="2017-05" db="EMBL/GenBank/DDBJ databases">
        <authorList>
            <person name="Song R."/>
            <person name="Chenine A.L."/>
            <person name="Ruprecht R.M."/>
        </authorList>
    </citation>
    <scope>NUCLEOTIDE SEQUENCE [LARGE SCALE GENOMIC DNA]</scope>
</reference>
<evidence type="ECO:0000259" key="7">
    <source>
        <dbReference type="Pfam" id="PF00171"/>
    </source>
</evidence>
<dbReference type="PROSITE" id="PS00687">
    <property type="entry name" value="ALDEHYDE_DEHYDR_GLU"/>
    <property type="match status" value="1"/>
</dbReference>
<accession>A0A2H1G6G1</accession>
<dbReference type="InterPro" id="IPR015590">
    <property type="entry name" value="Aldehyde_DH_dom"/>
</dbReference>
<evidence type="ECO:0000256" key="5">
    <source>
        <dbReference type="PROSITE-ProRule" id="PRU10007"/>
    </source>
</evidence>
<dbReference type="AlphaFoldDB" id="A0A2H1G6G1"/>
<dbReference type="InterPro" id="IPR016162">
    <property type="entry name" value="Ald_DH_N"/>
</dbReference>
<dbReference type="SUPFAM" id="SSF53720">
    <property type="entry name" value="ALDH-like"/>
    <property type="match status" value="1"/>
</dbReference>
<name>A0A2H1G6G1_ZYMTR</name>
<organism evidence="8 9">
    <name type="scientific">Zymoseptoria tritici ST99CH_1E4</name>
    <dbReference type="NCBI Taxonomy" id="1276532"/>
    <lineage>
        <taxon>Eukaryota</taxon>
        <taxon>Fungi</taxon>
        <taxon>Dikarya</taxon>
        <taxon>Ascomycota</taxon>
        <taxon>Pezizomycotina</taxon>
        <taxon>Dothideomycetes</taxon>
        <taxon>Dothideomycetidae</taxon>
        <taxon>Mycosphaerellales</taxon>
        <taxon>Mycosphaerellaceae</taxon>
        <taxon>Zymoseptoria</taxon>
    </lineage>
</organism>
<dbReference type="Gene3D" id="3.40.309.10">
    <property type="entry name" value="Aldehyde Dehydrogenase, Chain A, domain 2"/>
    <property type="match status" value="1"/>
</dbReference>
<evidence type="ECO:0000256" key="6">
    <source>
        <dbReference type="RuleBase" id="RU003345"/>
    </source>
</evidence>
<feature type="active site" evidence="5">
    <location>
        <position position="365"/>
    </location>
</feature>
<evidence type="ECO:0000256" key="3">
    <source>
        <dbReference type="ARBA" id="ARBA00024226"/>
    </source>
</evidence>
<dbReference type="GO" id="GO:0004029">
    <property type="term" value="F:aldehyde dehydrogenase (NAD+) activity"/>
    <property type="evidence" value="ECO:0007669"/>
    <property type="project" value="UniProtKB-EC"/>
</dbReference>
<dbReference type="Gene3D" id="3.40.605.10">
    <property type="entry name" value="Aldehyde Dehydrogenase, Chain A, domain 1"/>
    <property type="match status" value="1"/>
</dbReference>
<dbReference type="FunFam" id="3.40.605.10:FF:000001">
    <property type="entry name" value="Aldehyde dehydrogenase 1"/>
    <property type="match status" value="1"/>
</dbReference>
<dbReference type="Proteomes" id="UP000245764">
    <property type="component" value="Chromosome 3"/>
</dbReference>
<keyword evidence="2 6" id="KW-0560">Oxidoreductase</keyword>
<feature type="domain" description="Aldehyde dehydrogenase" evidence="7">
    <location>
        <begin position="128"/>
        <end position="589"/>
    </location>
</feature>